<dbReference type="InterPro" id="IPR000742">
    <property type="entry name" value="EGF"/>
</dbReference>
<dbReference type="PANTHER" id="PTHR15381">
    <property type="entry name" value="CHONDROITIN SULFATE PROTEOGLYCAN 5 -RELATED"/>
    <property type="match status" value="1"/>
</dbReference>
<evidence type="ECO:0000256" key="2">
    <source>
        <dbReference type="SAM" id="MobiDB-lite"/>
    </source>
</evidence>
<proteinExistence type="predicted"/>
<accession>A0A8S3ZS91</accession>
<keyword evidence="3" id="KW-1133">Transmembrane helix</keyword>
<keyword evidence="3" id="KW-0472">Membrane</keyword>
<protein>
    <recommendedName>
        <fullName evidence="4">EGF-like domain-containing protein</fullName>
    </recommendedName>
</protein>
<dbReference type="EMBL" id="CAJHNH020005242">
    <property type="protein sequence ID" value="CAG5132304.1"/>
    <property type="molecule type" value="Genomic_DNA"/>
</dbReference>
<dbReference type="Proteomes" id="UP000678393">
    <property type="component" value="Unassembled WGS sequence"/>
</dbReference>
<evidence type="ECO:0000256" key="3">
    <source>
        <dbReference type="SAM" id="Phobius"/>
    </source>
</evidence>
<gene>
    <name evidence="5" type="ORF">CUNI_LOCUS17862</name>
</gene>
<dbReference type="OrthoDB" id="6142616at2759"/>
<dbReference type="Gene3D" id="2.10.25.10">
    <property type="entry name" value="Laminin"/>
    <property type="match status" value="1"/>
</dbReference>
<evidence type="ECO:0000256" key="1">
    <source>
        <dbReference type="PROSITE-ProRule" id="PRU00076"/>
    </source>
</evidence>
<feature type="non-terminal residue" evidence="5">
    <location>
        <position position="224"/>
    </location>
</feature>
<comment type="caution">
    <text evidence="1">Lacks conserved residue(s) required for the propagation of feature annotation.</text>
</comment>
<feature type="transmembrane region" description="Helical" evidence="3">
    <location>
        <begin position="148"/>
        <end position="172"/>
    </location>
</feature>
<dbReference type="PROSITE" id="PS50026">
    <property type="entry name" value="EGF_3"/>
    <property type="match status" value="1"/>
</dbReference>
<keyword evidence="1" id="KW-0245">EGF-like domain</keyword>
<name>A0A8S3ZS91_9EUPU</name>
<dbReference type="AlphaFoldDB" id="A0A8S3ZS91"/>
<evidence type="ECO:0000259" key="4">
    <source>
        <dbReference type="PROSITE" id="PS50026"/>
    </source>
</evidence>
<feature type="compositionally biased region" description="Polar residues" evidence="2">
    <location>
        <begin position="189"/>
        <end position="198"/>
    </location>
</feature>
<organism evidence="5 6">
    <name type="scientific">Candidula unifasciata</name>
    <dbReference type="NCBI Taxonomy" id="100452"/>
    <lineage>
        <taxon>Eukaryota</taxon>
        <taxon>Metazoa</taxon>
        <taxon>Spiralia</taxon>
        <taxon>Lophotrochozoa</taxon>
        <taxon>Mollusca</taxon>
        <taxon>Gastropoda</taxon>
        <taxon>Heterobranchia</taxon>
        <taxon>Euthyneura</taxon>
        <taxon>Panpulmonata</taxon>
        <taxon>Eupulmonata</taxon>
        <taxon>Stylommatophora</taxon>
        <taxon>Helicina</taxon>
        <taxon>Helicoidea</taxon>
        <taxon>Geomitridae</taxon>
        <taxon>Candidula</taxon>
    </lineage>
</organism>
<dbReference type="PANTHER" id="PTHR15381:SF1">
    <property type="entry name" value="CHONDROITIN SULFATE PROTEOGLYCAN 5"/>
    <property type="match status" value="1"/>
</dbReference>
<comment type="caution">
    <text evidence="5">The sequence shown here is derived from an EMBL/GenBank/DDBJ whole genome shotgun (WGS) entry which is preliminary data.</text>
</comment>
<feature type="region of interest" description="Disordered" evidence="2">
    <location>
        <begin position="182"/>
        <end position="224"/>
    </location>
</feature>
<feature type="domain" description="EGF-like" evidence="4">
    <location>
        <begin position="95"/>
        <end position="135"/>
    </location>
</feature>
<reference evidence="5" key="1">
    <citation type="submission" date="2021-04" db="EMBL/GenBank/DDBJ databases">
        <authorList>
            <consortium name="Molecular Ecology Group"/>
        </authorList>
    </citation>
    <scope>NUCLEOTIDE SEQUENCE</scope>
</reference>
<keyword evidence="3" id="KW-0812">Transmembrane</keyword>
<evidence type="ECO:0000313" key="5">
    <source>
        <dbReference type="EMBL" id="CAG5132304.1"/>
    </source>
</evidence>
<keyword evidence="6" id="KW-1185">Reference proteome</keyword>
<sequence length="224" mass="25159">MELAFNTTPGFVNLTVEGFWKGSVGVNFTSNYKDANIRDVFTSLVGKLPSWYDDTELNKSINNVVRKMCEEEDSCPKSYHCSVEKSQQQFEPICEYVCLQSECQNNGYCVVNIDNQPKCRCFETDDYIYTGENCEIKTEKLTMSKDKIIGIAVGVGGGVILLLLIIVVIICIRQRQQRRSKGKRIVDNASEQSFQSFKGSEDGIHQPTSSPRPGVAPENSHSLY</sequence>
<evidence type="ECO:0000313" key="6">
    <source>
        <dbReference type="Proteomes" id="UP000678393"/>
    </source>
</evidence>